<keyword evidence="1" id="KW-0805">Transcription regulation</keyword>
<dbReference type="EMBL" id="JABBXF010000033">
    <property type="protein sequence ID" value="NVK79216.1"/>
    <property type="molecule type" value="Genomic_DNA"/>
</dbReference>
<feature type="domain" description="HTH tetR-type" evidence="5">
    <location>
        <begin position="10"/>
        <end position="70"/>
    </location>
</feature>
<dbReference type="GO" id="GO:0000976">
    <property type="term" value="F:transcription cis-regulatory region binding"/>
    <property type="evidence" value="ECO:0007669"/>
    <property type="project" value="TreeGrafter"/>
</dbReference>
<accession>A0A7Y7E895</accession>
<evidence type="ECO:0000313" key="6">
    <source>
        <dbReference type="EMBL" id="NVK79216.1"/>
    </source>
</evidence>
<sequence length="210" mass="23010">MGRPKQERAVQTREAILRAAAEVFDEYGYAGASVNRILERAGTTAGAMYFHFKSKEGLARAVMGAQPQTIVPLLDSQGLQRLVDITMIWSFQLQRDPLLRAGVRLATEQSGLQDATSYVEWAQIMADCLVVASDKGELQAGVDPQETAEFVVEACTGMQIYSSVTTGRQDLPERVVRMWHLLLPGIAVPAVVARTEVSPSRVRLPEHAAD</sequence>
<protein>
    <submittedName>
        <fullName evidence="6">TetR/AcrR family transcriptional regulator</fullName>
    </submittedName>
</protein>
<proteinExistence type="predicted"/>
<dbReference type="Proteomes" id="UP000587462">
    <property type="component" value="Unassembled WGS sequence"/>
</dbReference>
<dbReference type="PRINTS" id="PR00455">
    <property type="entry name" value="HTHTETR"/>
</dbReference>
<dbReference type="GO" id="GO:0003700">
    <property type="term" value="F:DNA-binding transcription factor activity"/>
    <property type="evidence" value="ECO:0007669"/>
    <property type="project" value="TreeGrafter"/>
</dbReference>
<keyword evidence="7" id="KW-1185">Reference proteome</keyword>
<dbReference type="PANTHER" id="PTHR30055:SF234">
    <property type="entry name" value="HTH-TYPE TRANSCRIPTIONAL REGULATOR BETI"/>
    <property type="match status" value="1"/>
</dbReference>
<keyword evidence="2 4" id="KW-0238">DNA-binding</keyword>
<dbReference type="SUPFAM" id="SSF46689">
    <property type="entry name" value="Homeodomain-like"/>
    <property type="match status" value="1"/>
</dbReference>
<name>A0A7Y7E895_STRMO</name>
<evidence type="ECO:0000313" key="7">
    <source>
        <dbReference type="Proteomes" id="UP000587462"/>
    </source>
</evidence>
<keyword evidence="3" id="KW-0804">Transcription</keyword>
<dbReference type="PANTHER" id="PTHR30055">
    <property type="entry name" value="HTH-TYPE TRANSCRIPTIONAL REGULATOR RUTR"/>
    <property type="match status" value="1"/>
</dbReference>
<dbReference type="Pfam" id="PF21935">
    <property type="entry name" value="TetR_C_45"/>
    <property type="match status" value="1"/>
</dbReference>
<dbReference type="InterPro" id="IPR001647">
    <property type="entry name" value="HTH_TetR"/>
</dbReference>
<evidence type="ECO:0000256" key="1">
    <source>
        <dbReference type="ARBA" id="ARBA00023015"/>
    </source>
</evidence>
<dbReference type="InterPro" id="IPR036271">
    <property type="entry name" value="Tet_transcr_reg_TetR-rel_C_sf"/>
</dbReference>
<evidence type="ECO:0000256" key="2">
    <source>
        <dbReference type="ARBA" id="ARBA00023125"/>
    </source>
</evidence>
<dbReference type="InterPro" id="IPR047923">
    <property type="entry name" value="ArpA-like"/>
</dbReference>
<dbReference type="InterPro" id="IPR054126">
    <property type="entry name" value="CprB_TetR_C"/>
</dbReference>
<gene>
    <name evidence="6" type="ORF">HG542_16280</name>
</gene>
<reference evidence="6 7" key="1">
    <citation type="submission" date="2020-04" db="EMBL/GenBank/DDBJ databases">
        <title>Draft Genome Sequence of Streptomyces morookaense DSM 40503, an 8-azaguanine-producing strain.</title>
        <authorList>
            <person name="Qi J."/>
            <person name="Gao J.-M."/>
        </authorList>
    </citation>
    <scope>NUCLEOTIDE SEQUENCE [LARGE SCALE GENOMIC DNA]</scope>
    <source>
        <strain evidence="6 7">DSM 40503</strain>
    </source>
</reference>
<dbReference type="RefSeq" id="WP_171082030.1">
    <property type="nucleotide sequence ID" value="NZ_BNBU01000004.1"/>
</dbReference>
<organism evidence="6 7">
    <name type="scientific">Streptomyces morookaense</name>
    <name type="common">Streptoverticillium morookaense</name>
    <dbReference type="NCBI Taxonomy" id="1970"/>
    <lineage>
        <taxon>Bacteria</taxon>
        <taxon>Bacillati</taxon>
        <taxon>Actinomycetota</taxon>
        <taxon>Actinomycetes</taxon>
        <taxon>Kitasatosporales</taxon>
        <taxon>Streptomycetaceae</taxon>
        <taxon>Streptomyces</taxon>
    </lineage>
</organism>
<dbReference type="InterPro" id="IPR050109">
    <property type="entry name" value="HTH-type_TetR-like_transc_reg"/>
</dbReference>
<dbReference type="Pfam" id="PF00440">
    <property type="entry name" value="TetR_N"/>
    <property type="match status" value="1"/>
</dbReference>
<dbReference type="AlphaFoldDB" id="A0A7Y7E895"/>
<evidence type="ECO:0000256" key="4">
    <source>
        <dbReference type="PROSITE-ProRule" id="PRU00335"/>
    </source>
</evidence>
<dbReference type="PROSITE" id="PS50977">
    <property type="entry name" value="HTH_TETR_2"/>
    <property type="match status" value="1"/>
</dbReference>
<dbReference type="InterPro" id="IPR009057">
    <property type="entry name" value="Homeodomain-like_sf"/>
</dbReference>
<dbReference type="SUPFAM" id="SSF48498">
    <property type="entry name" value="Tetracyclin repressor-like, C-terminal domain"/>
    <property type="match status" value="1"/>
</dbReference>
<feature type="DNA-binding region" description="H-T-H motif" evidence="4">
    <location>
        <begin position="33"/>
        <end position="52"/>
    </location>
</feature>
<dbReference type="NCBIfam" id="NF041196">
    <property type="entry name" value="ScbR_bind_reg"/>
    <property type="match status" value="1"/>
</dbReference>
<evidence type="ECO:0000259" key="5">
    <source>
        <dbReference type="PROSITE" id="PS50977"/>
    </source>
</evidence>
<comment type="caution">
    <text evidence="6">The sequence shown here is derived from an EMBL/GenBank/DDBJ whole genome shotgun (WGS) entry which is preliminary data.</text>
</comment>
<dbReference type="Gene3D" id="1.10.357.10">
    <property type="entry name" value="Tetracycline Repressor, domain 2"/>
    <property type="match status" value="1"/>
</dbReference>
<evidence type="ECO:0000256" key="3">
    <source>
        <dbReference type="ARBA" id="ARBA00023163"/>
    </source>
</evidence>